<comment type="subcellular location">
    <subcellularLocation>
        <location evidence="2">Cell outer membrane</location>
        <topology evidence="2">Lipid-anchor</topology>
    </subcellularLocation>
</comment>
<keyword evidence="3" id="KW-0175">Coiled coil</keyword>
<dbReference type="OrthoDB" id="9770517at2"/>
<keyword evidence="2" id="KW-0812">Transmembrane</keyword>
<dbReference type="KEGG" id="hch:HCH_06940"/>
<keyword evidence="2" id="KW-1134">Transmembrane beta strand</keyword>
<dbReference type="EMBL" id="CP000155">
    <property type="protein sequence ID" value="ABC33557.1"/>
    <property type="molecule type" value="Genomic_DNA"/>
</dbReference>
<dbReference type="GO" id="GO:0009279">
    <property type="term" value="C:cell outer membrane"/>
    <property type="evidence" value="ECO:0007669"/>
    <property type="project" value="UniProtKB-SubCell"/>
</dbReference>
<dbReference type="InterPro" id="IPR010131">
    <property type="entry name" value="MdtP/NodT-like"/>
</dbReference>
<evidence type="ECO:0000313" key="5">
    <source>
        <dbReference type="Proteomes" id="UP000000238"/>
    </source>
</evidence>
<dbReference type="PANTHER" id="PTHR30203">
    <property type="entry name" value="OUTER MEMBRANE CATION EFFLUX PROTEIN"/>
    <property type="match status" value="1"/>
</dbReference>
<organism evidence="4 5">
    <name type="scientific">Hahella chejuensis (strain KCTC 2396)</name>
    <dbReference type="NCBI Taxonomy" id="349521"/>
    <lineage>
        <taxon>Bacteria</taxon>
        <taxon>Pseudomonadati</taxon>
        <taxon>Pseudomonadota</taxon>
        <taxon>Gammaproteobacteria</taxon>
        <taxon>Oceanospirillales</taxon>
        <taxon>Hahellaceae</taxon>
        <taxon>Hahella</taxon>
    </lineage>
</organism>
<keyword evidence="2" id="KW-0472">Membrane</keyword>
<dbReference type="AlphaFoldDB" id="Q2S717"/>
<reference evidence="4 5" key="1">
    <citation type="journal article" date="2005" name="Nucleic Acids Res.">
        <title>Genomic blueprint of Hahella chejuensis, a marine microbe producing an algicidal agent.</title>
        <authorList>
            <person name="Jeong H."/>
            <person name="Yim J.H."/>
            <person name="Lee C."/>
            <person name="Choi S.-H."/>
            <person name="Park Y.K."/>
            <person name="Yoon S.H."/>
            <person name="Hur C.-G."/>
            <person name="Kang H.-Y."/>
            <person name="Kim D."/>
            <person name="Lee H.H."/>
            <person name="Park K.H."/>
            <person name="Park S.-H."/>
            <person name="Park H.-S."/>
            <person name="Lee H.K."/>
            <person name="Oh T.K."/>
            <person name="Kim J.F."/>
        </authorList>
    </citation>
    <scope>NUCLEOTIDE SEQUENCE [LARGE SCALE GENOMIC DNA]</scope>
    <source>
        <strain evidence="4 5">KCTC 2396</strain>
    </source>
</reference>
<dbReference type="PROSITE" id="PS51257">
    <property type="entry name" value="PROKAR_LIPOPROTEIN"/>
    <property type="match status" value="1"/>
</dbReference>
<dbReference type="RefSeq" id="WP_011400607.1">
    <property type="nucleotide sequence ID" value="NC_007645.1"/>
</dbReference>
<dbReference type="Pfam" id="PF02321">
    <property type="entry name" value="OEP"/>
    <property type="match status" value="2"/>
</dbReference>
<keyword evidence="5" id="KW-1185">Reference proteome</keyword>
<protein>
    <submittedName>
        <fullName evidence="4">Outer membrane protein</fullName>
    </submittedName>
</protein>
<feature type="coiled-coil region" evidence="3">
    <location>
        <begin position="179"/>
        <end position="206"/>
    </location>
</feature>
<dbReference type="GO" id="GO:0015562">
    <property type="term" value="F:efflux transmembrane transporter activity"/>
    <property type="evidence" value="ECO:0007669"/>
    <property type="project" value="InterPro"/>
</dbReference>
<keyword evidence="2" id="KW-0564">Palmitate</keyword>
<accession>Q2S717</accession>
<feature type="signal peptide" evidence="2">
    <location>
        <begin position="1"/>
        <end position="17"/>
    </location>
</feature>
<keyword evidence="2" id="KW-0732">Signal</keyword>
<dbReference type="Gene3D" id="1.20.1600.10">
    <property type="entry name" value="Outer membrane efflux proteins (OEP)"/>
    <property type="match status" value="1"/>
</dbReference>
<dbReference type="SUPFAM" id="SSF56954">
    <property type="entry name" value="Outer membrane efflux proteins (OEP)"/>
    <property type="match status" value="1"/>
</dbReference>
<comment type="similarity">
    <text evidence="1 2">Belongs to the outer membrane factor (OMF) (TC 1.B.17) family.</text>
</comment>
<name>Q2S717_HAHCH</name>
<evidence type="ECO:0000256" key="2">
    <source>
        <dbReference type="RuleBase" id="RU362097"/>
    </source>
</evidence>
<feature type="chain" id="PRO_5001442109" evidence="2">
    <location>
        <begin position="18"/>
        <end position="480"/>
    </location>
</feature>
<evidence type="ECO:0000313" key="4">
    <source>
        <dbReference type="EMBL" id="ABC33557.1"/>
    </source>
</evidence>
<dbReference type="NCBIfam" id="TIGR01845">
    <property type="entry name" value="outer_NodT"/>
    <property type="match status" value="1"/>
</dbReference>
<sequence>MRKTKFFLVSSLTLAMAGCMTVGPDYQAPEAPAAQLQTFNQQQFDFQRMEENWWGQFNDPRIEKLVDLALADNHDIAKARANVKAAYAAFDDSRDDRFPKGGVGAEYSASRAKSAPTFSDAAKVEQYSAGGNLSWNLDFFGRVTRLIEAAEAEALSSDAALRNVQVEIIAEVVRVYADLRGAQAQVQVAQRNLENLKSVVDLTEAKYKSGVGAELDVVRSKAQYAGAQATLAPLQARIARDEYRLAVLTGAEPGKLAVDLSYQPIPQVATTLAIGDPAALLRRRPDVRVAERRLASASARIGVATADLFPKVEMTGFLGFISGSGSELLKSSSGAWSVAPTLNWAVFDWASLKARVRVAEAHNEAALEDYQQTVLRALEDAQLSFVNYHQSQLRYLHLQAQVESSARAQEIAQAQYKEGFIDLLVLLDTERTRLAAEDAAMQAETDIMKGVVEIYRSLGGGWEASAGNVAATGPEAFTRG</sequence>
<dbReference type="InterPro" id="IPR003423">
    <property type="entry name" value="OMP_efflux"/>
</dbReference>
<keyword evidence="2" id="KW-0449">Lipoprotein</keyword>
<dbReference type="Gene3D" id="2.20.200.10">
    <property type="entry name" value="Outer membrane efflux proteins (OEP)"/>
    <property type="match status" value="1"/>
</dbReference>
<evidence type="ECO:0000256" key="3">
    <source>
        <dbReference type="SAM" id="Coils"/>
    </source>
</evidence>
<gene>
    <name evidence="4" type="ordered locus">HCH_06940</name>
</gene>
<proteinExistence type="inferred from homology"/>
<dbReference type="PANTHER" id="PTHR30203:SF25">
    <property type="entry name" value="OUTER MEMBRANE PROTEIN-RELATED"/>
    <property type="match status" value="1"/>
</dbReference>
<dbReference type="HOGENOM" id="CLU_012817_13_0_6"/>
<evidence type="ECO:0000256" key="1">
    <source>
        <dbReference type="ARBA" id="ARBA00007613"/>
    </source>
</evidence>
<dbReference type="STRING" id="349521.HCH_06940"/>
<dbReference type="eggNOG" id="COG1538">
    <property type="taxonomic scope" value="Bacteria"/>
</dbReference>
<dbReference type="Proteomes" id="UP000000238">
    <property type="component" value="Chromosome"/>
</dbReference>